<keyword evidence="1" id="KW-0175">Coiled coil</keyword>
<dbReference type="AlphaFoldDB" id="T0PMD0"/>
<evidence type="ECO:0000256" key="2">
    <source>
        <dbReference type="SAM" id="MobiDB-lite"/>
    </source>
</evidence>
<dbReference type="EMBL" id="JH767228">
    <property type="protein sequence ID" value="EQC26534.1"/>
    <property type="molecule type" value="Genomic_DNA"/>
</dbReference>
<protein>
    <submittedName>
        <fullName evidence="3">Uncharacterized protein</fullName>
    </submittedName>
</protein>
<feature type="region of interest" description="Disordered" evidence="2">
    <location>
        <begin position="140"/>
        <end position="169"/>
    </location>
</feature>
<evidence type="ECO:0000313" key="4">
    <source>
        <dbReference type="Proteomes" id="UP000030762"/>
    </source>
</evidence>
<dbReference type="InParanoid" id="T0PMD0"/>
<name>T0PMD0_SAPDV</name>
<accession>T0PMD0</accession>
<proteinExistence type="predicted"/>
<keyword evidence="4" id="KW-1185">Reference proteome</keyword>
<dbReference type="OrthoDB" id="10463851at2759"/>
<sequence length="185" mass="20691">MDDEDMVIIAAVAAAAAYVIGESDHEEEMEQIRQEKAHVDLKRKQAERVHREALATRDHAVARLTSGTLDAAIRAIQELQAEIQTPEAYQLDCDRVLKERDDLLQRAEQLEVALRDKNREIDDMTIEYEQRLGVVRSVVGSAQRRMNDPSPGAPRQAKRLRPAPASTNAVPISQIGRTSVAVNDF</sequence>
<dbReference type="OMA" id="DMTIEYE"/>
<organism evidence="3 4">
    <name type="scientific">Saprolegnia diclina (strain VS20)</name>
    <dbReference type="NCBI Taxonomy" id="1156394"/>
    <lineage>
        <taxon>Eukaryota</taxon>
        <taxon>Sar</taxon>
        <taxon>Stramenopiles</taxon>
        <taxon>Oomycota</taxon>
        <taxon>Saprolegniomycetes</taxon>
        <taxon>Saprolegniales</taxon>
        <taxon>Saprolegniaceae</taxon>
        <taxon>Saprolegnia</taxon>
    </lineage>
</organism>
<evidence type="ECO:0000313" key="3">
    <source>
        <dbReference type="EMBL" id="EQC26534.1"/>
    </source>
</evidence>
<feature type="coiled-coil region" evidence="1">
    <location>
        <begin position="93"/>
        <end position="127"/>
    </location>
</feature>
<gene>
    <name evidence="3" type="ORF">SDRG_15626</name>
</gene>
<dbReference type="Proteomes" id="UP000030762">
    <property type="component" value="Unassembled WGS sequence"/>
</dbReference>
<evidence type="ECO:0000256" key="1">
    <source>
        <dbReference type="SAM" id="Coils"/>
    </source>
</evidence>
<dbReference type="RefSeq" id="XP_008620027.1">
    <property type="nucleotide sequence ID" value="XM_008621805.1"/>
</dbReference>
<reference evidence="3 4" key="1">
    <citation type="submission" date="2012-04" db="EMBL/GenBank/DDBJ databases">
        <title>The Genome Sequence of Saprolegnia declina VS20.</title>
        <authorList>
            <consortium name="The Broad Institute Genome Sequencing Platform"/>
            <person name="Russ C."/>
            <person name="Nusbaum C."/>
            <person name="Tyler B."/>
            <person name="van West P."/>
            <person name="Dieguez-Uribeondo J."/>
            <person name="de Bruijn I."/>
            <person name="Tripathy S."/>
            <person name="Jiang R."/>
            <person name="Young S.K."/>
            <person name="Zeng Q."/>
            <person name="Gargeya S."/>
            <person name="Fitzgerald M."/>
            <person name="Haas B."/>
            <person name="Abouelleil A."/>
            <person name="Alvarado L."/>
            <person name="Arachchi H.M."/>
            <person name="Berlin A."/>
            <person name="Chapman S.B."/>
            <person name="Goldberg J."/>
            <person name="Griggs A."/>
            <person name="Gujja S."/>
            <person name="Hansen M."/>
            <person name="Howarth C."/>
            <person name="Imamovic A."/>
            <person name="Larimer J."/>
            <person name="McCowen C."/>
            <person name="Montmayeur A."/>
            <person name="Murphy C."/>
            <person name="Neiman D."/>
            <person name="Pearson M."/>
            <person name="Priest M."/>
            <person name="Roberts A."/>
            <person name="Saif S."/>
            <person name="Shea T."/>
            <person name="Sisk P."/>
            <person name="Sykes S."/>
            <person name="Wortman J."/>
            <person name="Nusbaum C."/>
            <person name="Birren B."/>
        </authorList>
    </citation>
    <scope>NUCLEOTIDE SEQUENCE [LARGE SCALE GENOMIC DNA]</scope>
    <source>
        <strain evidence="3 4">VS20</strain>
    </source>
</reference>
<dbReference type="VEuPathDB" id="FungiDB:SDRG_15626"/>
<dbReference type="GeneID" id="19956353"/>